<reference evidence="2" key="1">
    <citation type="submission" date="2021-03" db="EMBL/GenBank/DDBJ databases">
        <authorList>
            <person name="Kanchanasin P."/>
            <person name="Saeng-In P."/>
            <person name="Phongsopitanun W."/>
            <person name="Yuki M."/>
            <person name="Kudo T."/>
            <person name="Ohkuma M."/>
            <person name="Tanasupawat S."/>
        </authorList>
    </citation>
    <scope>NUCLEOTIDE SEQUENCE</scope>
    <source>
        <strain evidence="2">GKU 128</strain>
    </source>
</reference>
<gene>
    <name evidence="2" type="ORF">J4573_01805</name>
</gene>
<organism evidence="2 3">
    <name type="scientific">Actinomadura barringtoniae</name>
    <dbReference type="NCBI Taxonomy" id="1427535"/>
    <lineage>
        <taxon>Bacteria</taxon>
        <taxon>Bacillati</taxon>
        <taxon>Actinomycetota</taxon>
        <taxon>Actinomycetes</taxon>
        <taxon>Streptosporangiales</taxon>
        <taxon>Thermomonosporaceae</taxon>
        <taxon>Actinomadura</taxon>
    </lineage>
</organism>
<dbReference type="AlphaFoldDB" id="A0A939PA57"/>
<evidence type="ECO:0000313" key="2">
    <source>
        <dbReference type="EMBL" id="MBO2445814.1"/>
    </source>
</evidence>
<evidence type="ECO:0000313" key="3">
    <source>
        <dbReference type="Proteomes" id="UP000669179"/>
    </source>
</evidence>
<protein>
    <submittedName>
        <fullName evidence="2">Uncharacterized protein</fullName>
    </submittedName>
</protein>
<proteinExistence type="predicted"/>
<sequence>MQNDDRCVETGGLESLLRVKVTKGSREPRTTLGDLLGLISGIRTGHHGRLDVGDPPGSACRGWGTAPGKR</sequence>
<name>A0A939PA57_9ACTN</name>
<dbReference type="RefSeq" id="WP_208253406.1">
    <property type="nucleotide sequence ID" value="NZ_JAGEOJ010000001.1"/>
</dbReference>
<comment type="caution">
    <text evidence="2">The sequence shown here is derived from an EMBL/GenBank/DDBJ whole genome shotgun (WGS) entry which is preliminary data.</text>
</comment>
<dbReference type="Proteomes" id="UP000669179">
    <property type="component" value="Unassembled WGS sequence"/>
</dbReference>
<evidence type="ECO:0000256" key="1">
    <source>
        <dbReference type="SAM" id="MobiDB-lite"/>
    </source>
</evidence>
<accession>A0A939PA57</accession>
<keyword evidence="3" id="KW-1185">Reference proteome</keyword>
<dbReference type="EMBL" id="JAGEOJ010000001">
    <property type="protein sequence ID" value="MBO2445814.1"/>
    <property type="molecule type" value="Genomic_DNA"/>
</dbReference>
<feature type="region of interest" description="Disordered" evidence="1">
    <location>
        <begin position="47"/>
        <end position="70"/>
    </location>
</feature>